<dbReference type="SUPFAM" id="SSF109604">
    <property type="entry name" value="HD-domain/PDEase-like"/>
    <property type="match status" value="1"/>
</dbReference>
<gene>
    <name evidence="1" type="ORF">FYJ51_01770</name>
</gene>
<keyword evidence="2" id="KW-1185">Reference proteome</keyword>
<dbReference type="RefSeq" id="WP_154502519.1">
    <property type="nucleotide sequence ID" value="NZ_VUMN01000002.1"/>
</dbReference>
<organism evidence="1 2">
    <name type="scientific">Stecheria intestinalis</name>
    <dbReference type="NCBI Taxonomy" id="2606630"/>
    <lineage>
        <taxon>Bacteria</taxon>
        <taxon>Bacillati</taxon>
        <taxon>Bacillota</taxon>
        <taxon>Erysipelotrichia</taxon>
        <taxon>Erysipelotrichales</taxon>
        <taxon>Erysipelotrichaceae</taxon>
        <taxon>Stecheria</taxon>
    </lineage>
</organism>
<evidence type="ECO:0000313" key="1">
    <source>
        <dbReference type="EMBL" id="MSS57638.1"/>
    </source>
</evidence>
<accession>A0A7X2NRB8</accession>
<comment type="caution">
    <text evidence="1">The sequence shown here is derived from an EMBL/GenBank/DDBJ whole genome shotgun (WGS) entry which is preliminary data.</text>
</comment>
<sequence length="140" mass="16109">MSNILEKAKEIARKAHLGQKDKAGEDYIYHPLWVSAHVDGEKTKTAALLHDVLEDTSVTSKDLLNQGIPREIVNSVIVLTRKSGEDYFDYIKRVKKDPVARQVKIADLKHNIDLSRLPKVTEEDIKRNKKYRKALEYLEN</sequence>
<dbReference type="EMBL" id="VUMN01000002">
    <property type="protein sequence ID" value="MSS57638.1"/>
    <property type="molecule type" value="Genomic_DNA"/>
</dbReference>
<name>A0A7X2NRB8_9FIRM</name>
<dbReference type="AlphaFoldDB" id="A0A7X2NRB8"/>
<proteinExistence type="predicted"/>
<dbReference type="Gene3D" id="1.10.3210.10">
    <property type="entry name" value="Hypothetical protein af1432"/>
    <property type="match status" value="1"/>
</dbReference>
<protein>
    <submittedName>
        <fullName evidence="1">HD domain-containing protein</fullName>
    </submittedName>
</protein>
<evidence type="ECO:0000313" key="2">
    <source>
        <dbReference type="Proteomes" id="UP000461880"/>
    </source>
</evidence>
<dbReference type="Proteomes" id="UP000461880">
    <property type="component" value="Unassembled WGS sequence"/>
</dbReference>
<reference evidence="1 2" key="1">
    <citation type="submission" date="2019-08" db="EMBL/GenBank/DDBJ databases">
        <title>In-depth cultivation of the pig gut microbiome towards novel bacterial diversity and tailored functional studies.</title>
        <authorList>
            <person name="Wylensek D."/>
            <person name="Hitch T.C.A."/>
            <person name="Clavel T."/>
        </authorList>
    </citation>
    <scope>NUCLEOTIDE SEQUENCE [LARGE SCALE GENOMIC DNA]</scope>
    <source>
        <strain evidence="1 2">Oil+RF-744-GAM-WT-6</strain>
    </source>
</reference>